<feature type="region of interest" description="Disordered" evidence="1">
    <location>
        <begin position="94"/>
        <end position="114"/>
    </location>
</feature>
<name>A0A9N8ZGV9_9GLOM</name>
<keyword evidence="3" id="KW-1185">Reference proteome</keyword>
<evidence type="ECO:0000313" key="3">
    <source>
        <dbReference type="Proteomes" id="UP000789508"/>
    </source>
</evidence>
<dbReference type="OrthoDB" id="2415674at2759"/>
<feature type="region of interest" description="Disordered" evidence="1">
    <location>
        <begin position="230"/>
        <end position="289"/>
    </location>
</feature>
<accession>A0A9N8ZGV9</accession>
<feature type="region of interest" description="Disordered" evidence="1">
    <location>
        <begin position="179"/>
        <end position="216"/>
    </location>
</feature>
<gene>
    <name evidence="2" type="ORF">ALEPTO_LOCUS3084</name>
</gene>
<organism evidence="2 3">
    <name type="scientific">Ambispora leptoticha</name>
    <dbReference type="NCBI Taxonomy" id="144679"/>
    <lineage>
        <taxon>Eukaryota</taxon>
        <taxon>Fungi</taxon>
        <taxon>Fungi incertae sedis</taxon>
        <taxon>Mucoromycota</taxon>
        <taxon>Glomeromycotina</taxon>
        <taxon>Glomeromycetes</taxon>
        <taxon>Archaeosporales</taxon>
        <taxon>Ambisporaceae</taxon>
        <taxon>Ambispora</taxon>
    </lineage>
</organism>
<feature type="compositionally biased region" description="Basic and acidic residues" evidence="1">
    <location>
        <begin position="94"/>
        <end position="111"/>
    </location>
</feature>
<reference evidence="2" key="1">
    <citation type="submission" date="2021-06" db="EMBL/GenBank/DDBJ databases">
        <authorList>
            <person name="Kallberg Y."/>
            <person name="Tangrot J."/>
            <person name="Rosling A."/>
        </authorList>
    </citation>
    <scope>NUCLEOTIDE SEQUENCE</scope>
    <source>
        <strain evidence="2">FL130A</strain>
    </source>
</reference>
<evidence type="ECO:0000256" key="1">
    <source>
        <dbReference type="SAM" id="MobiDB-lite"/>
    </source>
</evidence>
<sequence>MTNSAVLFFYGYELSSYSLKIRNKILINFERILSESQFSRSSTPESIILHEFLMSRQDGNDDMQFDNESALSIHTPVGLHCPLVELLALTDSEKNSAVQDEKNEPTPKQDPQDYNADLYQEKKELIARFHSDLSNPNLRKRLDEIQLEILKRRENKVKNLVQERFNEILDELDNELKEKNKPINSENNENRKRTHENDDDDLEVRTQQNKKQRIQEFLSVKNKTDYLITPRSSFHGSIPETQNLVRDNRITTELDNESSTPPGSPTKEKFSEASEPNQLSSTQDDHNSEEINVPVVITEQSSSDPIKKYYNSPMGLYRDEYGMDIRIPYLYHFRYFHNEIPYILDRTFMTRIELLASKRDAEIQHFFRECGVKVDGLKAKWIVAPCEF</sequence>
<dbReference type="EMBL" id="CAJVPS010000532">
    <property type="protein sequence ID" value="CAG8492963.1"/>
    <property type="molecule type" value="Genomic_DNA"/>
</dbReference>
<feature type="compositionally biased region" description="Polar residues" evidence="1">
    <location>
        <begin position="230"/>
        <end position="245"/>
    </location>
</feature>
<evidence type="ECO:0000313" key="2">
    <source>
        <dbReference type="EMBL" id="CAG8492963.1"/>
    </source>
</evidence>
<dbReference type="AlphaFoldDB" id="A0A9N8ZGV9"/>
<proteinExistence type="predicted"/>
<comment type="caution">
    <text evidence="2">The sequence shown here is derived from an EMBL/GenBank/DDBJ whole genome shotgun (WGS) entry which is preliminary data.</text>
</comment>
<protein>
    <submittedName>
        <fullName evidence="2">1361_t:CDS:1</fullName>
    </submittedName>
</protein>
<dbReference type="Proteomes" id="UP000789508">
    <property type="component" value="Unassembled WGS sequence"/>
</dbReference>